<gene>
    <name evidence="1" type="ORF">GPM918_LOCUS7179</name>
    <name evidence="2" type="ORF">SRO942_LOCUS7179</name>
</gene>
<evidence type="ECO:0000313" key="1">
    <source>
        <dbReference type="EMBL" id="CAF0872572.1"/>
    </source>
</evidence>
<sequence>MAYRRQTSKLCVRLTTQESDAINEQLRNYQPGVSDKLKHTVYMMVLAQNQFVEEYKQANNIRDFDYQDPNVEVLLELCDFEIERYDRFRQFRDNSIVYEDNTNDFLRNSYSKDELLYSIQKYIDGGRTKSRTDYKLYLKSIQKNPERVQFFKDKGLSDDEAFCCALTLSYYTG</sequence>
<keyword evidence="3" id="KW-1185">Reference proteome</keyword>
<dbReference type="EMBL" id="CAJOBC010001157">
    <property type="protein sequence ID" value="CAF3659814.1"/>
    <property type="molecule type" value="Genomic_DNA"/>
</dbReference>
<protein>
    <submittedName>
        <fullName evidence="1">Uncharacterized protein</fullName>
    </submittedName>
</protein>
<dbReference type="AlphaFoldDB" id="A0A813XFW9"/>
<evidence type="ECO:0000313" key="2">
    <source>
        <dbReference type="EMBL" id="CAF3659814.1"/>
    </source>
</evidence>
<accession>A0A813XFW9</accession>
<comment type="caution">
    <text evidence="1">The sequence shown here is derived from an EMBL/GenBank/DDBJ whole genome shotgun (WGS) entry which is preliminary data.</text>
</comment>
<name>A0A813XFW9_9BILA</name>
<organism evidence="1 3">
    <name type="scientific">Didymodactylos carnosus</name>
    <dbReference type="NCBI Taxonomy" id="1234261"/>
    <lineage>
        <taxon>Eukaryota</taxon>
        <taxon>Metazoa</taxon>
        <taxon>Spiralia</taxon>
        <taxon>Gnathifera</taxon>
        <taxon>Rotifera</taxon>
        <taxon>Eurotatoria</taxon>
        <taxon>Bdelloidea</taxon>
        <taxon>Philodinida</taxon>
        <taxon>Philodinidae</taxon>
        <taxon>Didymodactylos</taxon>
    </lineage>
</organism>
<reference evidence="1" key="1">
    <citation type="submission" date="2021-02" db="EMBL/GenBank/DDBJ databases">
        <authorList>
            <person name="Nowell W R."/>
        </authorList>
    </citation>
    <scope>NUCLEOTIDE SEQUENCE</scope>
</reference>
<dbReference type="Proteomes" id="UP000663829">
    <property type="component" value="Unassembled WGS sequence"/>
</dbReference>
<dbReference type="Proteomes" id="UP000681722">
    <property type="component" value="Unassembled WGS sequence"/>
</dbReference>
<evidence type="ECO:0000313" key="3">
    <source>
        <dbReference type="Proteomes" id="UP000663829"/>
    </source>
</evidence>
<proteinExistence type="predicted"/>
<dbReference type="EMBL" id="CAJNOQ010001157">
    <property type="protein sequence ID" value="CAF0872572.1"/>
    <property type="molecule type" value="Genomic_DNA"/>
</dbReference>